<name>A0A8I0HB63_XANCI</name>
<proteinExistence type="predicted"/>
<evidence type="ECO:0000313" key="3">
    <source>
        <dbReference type="Proteomes" id="UP000653002"/>
    </source>
</evidence>
<organism evidence="2 3">
    <name type="scientific">Xanthomonas citri pv. citri</name>
    <dbReference type="NCBI Taxonomy" id="611301"/>
    <lineage>
        <taxon>Bacteria</taxon>
        <taxon>Pseudomonadati</taxon>
        <taxon>Pseudomonadota</taxon>
        <taxon>Gammaproteobacteria</taxon>
        <taxon>Lysobacterales</taxon>
        <taxon>Lysobacteraceae</taxon>
        <taxon>Xanthomonas</taxon>
    </lineage>
</organism>
<comment type="caution">
    <text evidence="2">The sequence shown here is derived from an EMBL/GenBank/DDBJ whole genome shotgun (WGS) entry which is preliminary data.</text>
</comment>
<evidence type="ECO:0000313" key="2">
    <source>
        <dbReference type="EMBL" id="MBD4338625.1"/>
    </source>
</evidence>
<dbReference type="Proteomes" id="UP000653002">
    <property type="component" value="Unassembled WGS sequence"/>
</dbReference>
<feature type="compositionally biased region" description="Basic and acidic residues" evidence="1">
    <location>
        <begin position="27"/>
        <end position="36"/>
    </location>
</feature>
<dbReference type="AlphaFoldDB" id="A0A8I0HB63"/>
<sequence>MSHAVKRLHGTLQRQRTTRRSGYARVPRRERSDQTDRPTLGWLPASNKDCMGSAGKHPPSSAINIASMPAV</sequence>
<gene>
    <name evidence="2" type="ORF">GUH15_21725</name>
</gene>
<accession>A0A8I0HB63</accession>
<reference evidence="2" key="1">
    <citation type="submission" date="2020-01" db="EMBL/GenBank/DDBJ databases">
        <authorList>
            <person name="Richard D."/>
        </authorList>
    </citation>
    <scope>NUCLEOTIDE SEQUENCE</scope>
    <source>
        <strain evidence="2">JP541</strain>
    </source>
</reference>
<evidence type="ECO:0000256" key="1">
    <source>
        <dbReference type="SAM" id="MobiDB-lite"/>
    </source>
</evidence>
<protein>
    <submittedName>
        <fullName evidence="2">Uncharacterized protein</fullName>
    </submittedName>
</protein>
<feature type="region of interest" description="Disordered" evidence="1">
    <location>
        <begin position="1"/>
        <end position="71"/>
    </location>
</feature>
<dbReference type="EMBL" id="JAABFR010001659">
    <property type="protein sequence ID" value="MBD4338625.1"/>
    <property type="molecule type" value="Genomic_DNA"/>
</dbReference>